<dbReference type="RefSeq" id="WP_147121725.1">
    <property type="nucleotide sequence ID" value="NZ_VOPY01000001.1"/>
</dbReference>
<evidence type="ECO:0000256" key="1">
    <source>
        <dbReference type="ARBA" id="ARBA00000971"/>
    </source>
</evidence>
<evidence type="ECO:0000259" key="8">
    <source>
        <dbReference type="PROSITE" id="PS50059"/>
    </source>
</evidence>
<evidence type="ECO:0000256" key="2">
    <source>
        <dbReference type="ARBA" id="ARBA00006577"/>
    </source>
</evidence>
<organism evidence="9 10">
    <name type="scientific">Flavisphingopyxis soli</name>
    <dbReference type="NCBI Taxonomy" id="2601267"/>
    <lineage>
        <taxon>Bacteria</taxon>
        <taxon>Pseudomonadati</taxon>
        <taxon>Pseudomonadota</taxon>
        <taxon>Alphaproteobacteria</taxon>
        <taxon>Sphingomonadales</taxon>
        <taxon>Sphingopyxidaceae</taxon>
        <taxon>Flavisphingopyxis</taxon>
    </lineage>
</organism>
<dbReference type="Gene3D" id="3.10.50.40">
    <property type="match status" value="1"/>
</dbReference>
<evidence type="ECO:0000256" key="3">
    <source>
        <dbReference type="ARBA" id="ARBA00023110"/>
    </source>
</evidence>
<accession>A0A5C6USN6</accession>
<gene>
    <name evidence="9" type="ORF">FSZ31_03960</name>
</gene>
<evidence type="ECO:0000256" key="6">
    <source>
        <dbReference type="RuleBase" id="RU003915"/>
    </source>
</evidence>
<feature type="region of interest" description="Disordered" evidence="7">
    <location>
        <begin position="161"/>
        <end position="187"/>
    </location>
</feature>
<dbReference type="PANTHER" id="PTHR43811:SF19">
    <property type="entry name" value="39 KDA FK506-BINDING NUCLEAR PROTEIN"/>
    <property type="match status" value="1"/>
</dbReference>
<evidence type="ECO:0000256" key="4">
    <source>
        <dbReference type="ARBA" id="ARBA00023235"/>
    </source>
</evidence>
<comment type="caution">
    <text evidence="9">The sequence shown here is derived from an EMBL/GenBank/DDBJ whole genome shotgun (WGS) entry which is preliminary data.</text>
</comment>
<feature type="domain" description="PPIase FKBP-type" evidence="8">
    <location>
        <begin position="60"/>
        <end position="148"/>
    </location>
</feature>
<dbReference type="GO" id="GO:0003755">
    <property type="term" value="F:peptidyl-prolyl cis-trans isomerase activity"/>
    <property type="evidence" value="ECO:0007669"/>
    <property type="project" value="UniProtKB-UniRule"/>
</dbReference>
<dbReference type="Pfam" id="PF00254">
    <property type="entry name" value="FKBP_C"/>
    <property type="match status" value="1"/>
</dbReference>
<evidence type="ECO:0000313" key="10">
    <source>
        <dbReference type="Proteomes" id="UP000321129"/>
    </source>
</evidence>
<reference evidence="9 10" key="1">
    <citation type="submission" date="2019-08" db="EMBL/GenBank/DDBJ databases">
        <title>Sphingorhabdus soil sp. nov., isolated from arctic soil.</title>
        <authorList>
            <person name="Liu Y."/>
        </authorList>
    </citation>
    <scope>NUCLEOTIDE SEQUENCE [LARGE SCALE GENOMIC DNA]</scope>
    <source>
        <strain evidence="9 10">D-2Q-5-6</strain>
    </source>
</reference>
<dbReference type="EMBL" id="VOPY01000001">
    <property type="protein sequence ID" value="TXC73888.1"/>
    <property type="molecule type" value="Genomic_DNA"/>
</dbReference>
<feature type="compositionally biased region" description="Low complexity" evidence="7">
    <location>
        <begin position="161"/>
        <end position="179"/>
    </location>
</feature>
<comment type="catalytic activity">
    <reaction evidence="1 5 6">
        <text>[protein]-peptidylproline (omega=180) = [protein]-peptidylproline (omega=0)</text>
        <dbReference type="Rhea" id="RHEA:16237"/>
        <dbReference type="Rhea" id="RHEA-COMP:10747"/>
        <dbReference type="Rhea" id="RHEA-COMP:10748"/>
        <dbReference type="ChEBI" id="CHEBI:83833"/>
        <dbReference type="ChEBI" id="CHEBI:83834"/>
        <dbReference type="EC" id="5.2.1.8"/>
    </reaction>
</comment>
<comment type="similarity">
    <text evidence="2 6">Belongs to the FKBP-type PPIase family.</text>
</comment>
<dbReference type="EC" id="5.2.1.8" evidence="6"/>
<dbReference type="AlphaFoldDB" id="A0A5C6USN6"/>
<dbReference type="InterPro" id="IPR001179">
    <property type="entry name" value="PPIase_FKBP_dom"/>
</dbReference>
<dbReference type="OrthoDB" id="9812109at2"/>
<name>A0A5C6USN6_9SPHN</name>
<evidence type="ECO:0000256" key="7">
    <source>
        <dbReference type="SAM" id="MobiDB-lite"/>
    </source>
</evidence>
<keyword evidence="10" id="KW-1185">Reference proteome</keyword>
<dbReference type="PANTHER" id="PTHR43811">
    <property type="entry name" value="FKBP-TYPE PEPTIDYL-PROLYL CIS-TRANS ISOMERASE FKPA"/>
    <property type="match status" value="1"/>
</dbReference>
<evidence type="ECO:0000256" key="5">
    <source>
        <dbReference type="PROSITE-ProRule" id="PRU00277"/>
    </source>
</evidence>
<dbReference type="PROSITE" id="PS50059">
    <property type="entry name" value="FKBP_PPIASE"/>
    <property type="match status" value="1"/>
</dbReference>
<sequence>MSITAVPLRPVKSSSLWTLWIGLALLVALAIGGAFWTAQAYQGVSVETIKPGTGPSPTAEDVVLVNYKGMLADGTEFDSGKQTPFDLQQMIPGFAKGLTQMQAGGKYRLTIPAKLGYGADEKRNPKTGEVVIPGNSDLVFDVDLLEFKTRAEIEALQQQMQMMQQQMQQQGGAPGAPGAAGPPQPGQ</sequence>
<dbReference type="Proteomes" id="UP000321129">
    <property type="component" value="Unassembled WGS sequence"/>
</dbReference>
<dbReference type="SUPFAM" id="SSF54534">
    <property type="entry name" value="FKBP-like"/>
    <property type="match status" value="1"/>
</dbReference>
<keyword evidence="4 5" id="KW-0413">Isomerase</keyword>
<proteinExistence type="inferred from homology"/>
<keyword evidence="3 5" id="KW-0697">Rotamase</keyword>
<dbReference type="InterPro" id="IPR046357">
    <property type="entry name" value="PPIase_dom_sf"/>
</dbReference>
<protein>
    <recommendedName>
        <fullName evidence="6">Peptidyl-prolyl cis-trans isomerase</fullName>
        <ecNumber evidence="6">5.2.1.8</ecNumber>
    </recommendedName>
</protein>
<evidence type="ECO:0000313" key="9">
    <source>
        <dbReference type="EMBL" id="TXC73888.1"/>
    </source>
</evidence>